<keyword evidence="2" id="KW-1185">Reference proteome</keyword>
<dbReference type="InParanoid" id="A0A165DHU1"/>
<gene>
    <name evidence="1" type="ORF">LAESUDRAFT_246516</name>
</gene>
<dbReference type="GeneID" id="63818758"/>
<name>A0A165DHU1_9APHY</name>
<sequence>MRRPSSPPLFEVSYGPARFWLRTAIPFPIPPSAHITRYYITYLRIRVSGFLHTATTIRTLRHIYSPCRLHSFSTVCSASKRSSHDSYVSHRYIFKYALSAGINPQDNVNDNQFDWYHSKLQLREDLRLGRMTRDATANDPHISITAGMYSVKVASSCDSSGRYNSDRTAQLEFKPTAFATSTFQRPNAQMNSHILLPCNRRLLNRHLSSIPNSIARFPYSARHDH</sequence>
<dbReference type="EMBL" id="KV427633">
    <property type="protein sequence ID" value="KZT04912.1"/>
    <property type="molecule type" value="Genomic_DNA"/>
</dbReference>
<evidence type="ECO:0000313" key="1">
    <source>
        <dbReference type="EMBL" id="KZT04912.1"/>
    </source>
</evidence>
<proteinExistence type="predicted"/>
<reference evidence="1 2" key="1">
    <citation type="journal article" date="2016" name="Mol. Biol. Evol.">
        <title>Comparative Genomics of Early-Diverging Mushroom-Forming Fungi Provides Insights into the Origins of Lignocellulose Decay Capabilities.</title>
        <authorList>
            <person name="Nagy L.G."/>
            <person name="Riley R."/>
            <person name="Tritt A."/>
            <person name="Adam C."/>
            <person name="Daum C."/>
            <person name="Floudas D."/>
            <person name="Sun H."/>
            <person name="Yadav J.S."/>
            <person name="Pangilinan J."/>
            <person name="Larsson K.H."/>
            <person name="Matsuura K."/>
            <person name="Barry K."/>
            <person name="Labutti K."/>
            <person name="Kuo R."/>
            <person name="Ohm R.A."/>
            <person name="Bhattacharya S.S."/>
            <person name="Shirouzu T."/>
            <person name="Yoshinaga Y."/>
            <person name="Martin F.M."/>
            <person name="Grigoriev I.V."/>
            <person name="Hibbett D.S."/>
        </authorList>
    </citation>
    <scope>NUCLEOTIDE SEQUENCE [LARGE SCALE GENOMIC DNA]</scope>
    <source>
        <strain evidence="1 2">93-53</strain>
    </source>
</reference>
<evidence type="ECO:0000313" key="2">
    <source>
        <dbReference type="Proteomes" id="UP000076871"/>
    </source>
</evidence>
<dbReference type="RefSeq" id="XP_040762652.1">
    <property type="nucleotide sequence ID" value="XM_040901726.1"/>
</dbReference>
<organism evidence="1 2">
    <name type="scientific">Laetiporus sulphureus 93-53</name>
    <dbReference type="NCBI Taxonomy" id="1314785"/>
    <lineage>
        <taxon>Eukaryota</taxon>
        <taxon>Fungi</taxon>
        <taxon>Dikarya</taxon>
        <taxon>Basidiomycota</taxon>
        <taxon>Agaricomycotina</taxon>
        <taxon>Agaricomycetes</taxon>
        <taxon>Polyporales</taxon>
        <taxon>Laetiporus</taxon>
    </lineage>
</organism>
<accession>A0A165DHU1</accession>
<dbReference type="Proteomes" id="UP000076871">
    <property type="component" value="Unassembled WGS sequence"/>
</dbReference>
<dbReference type="AlphaFoldDB" id="A0A165DHU1"/>
<protein>
    <submittedName>
        <fullName evidence="1">Uncharacterized protein</fullName>
    </submittedName>
</protein>